<evidence type="ECO:0000313" key="1">
    <source>
        <dbReference type="EMBL" id="SVC87591.1"/>
    </source>
</evidence>
<dbReference type="InterPro" id="IPR036849">
    <property type="entry name" value="Enolase-like_C_sf"/>
</dbReference>
<dbReference type="AlphaFoldDB" id="A0A382QTE7"/>
<evidence type="ECO:0008006" key="2">
    <source>
        <dbReference type="Google" id="ProtNLM"/>
    </source>
</evidence>
<organism evidence="1">
    <name type="scientific">marine metagenome</name>
    <dbReference type="NCBI Taxonomy" id="408172"/>
    <lineage>
        <taxon>unclassified sequences</taxon>
        <taxon>metagenomes</taxon>
        <taxon>ecological metagenomes</taxon>
    </lineage>
</organism>
<feature type="non-terminal residue" evidence="1">
    <location>
        <position position="286"/>
    </location>
</feature>
<accession>A0A382QTE7</accession>
<protein>
    <recommendedName>
        <fullName evidence="2">Enolase C-terminal domain-containing protein</fullName>
    </recommendedName>
</protein>
<dbReference type="Gene3D" id="3.20.20.120">
    <property type="entry name" value="Enolase-like C-terminal domain"/>
    <property type="match status" value="1"/>
</dbReference>
<gene>
    <name evidence="1" type="ORF">METZ01_LOCUS340445</name>
</gene>
<reference evidence="1" key="1">
    <citation type="submission" date="2018-05" db="EMBL/GenBank/DDBJ databases">
        <authorList>
            <person name="Lanie J.A."/>
            <person name="Ng W.-L."/>
            <person name="Kazmierczak K.M."/>
            <person name="Andrzejewski T.M."/>
            <person name="Davidsen T.M."/>
            <person name="Wayne K.J."/>
            <person name="Tettelin H."/>
            <person name="Glass J.I."/>
            <person name="Rusch D."/>
            <person name="Podicherti R."/>
            <person name="Tsui H.-C.T."/>
            <person name="Winkler M.E."/>
        </authorList>
    </citation>
    <scope>NUCLEOTIDE SEQUENCE</scope>
</reference>
<sequence>MPAKPSIKEIRFFMRNVRTRMPFKYGAATLTSVPILHLSLTAEYADSTTSRGWAADILPPKWFDKDPAKDYADNVADLIWAARTAAGVYGEAARTYRTVFDIWMDGYTATLREGDARGLNHLTAAHGSTLVERALVDAVGVAGGKPYHTTLADGDLGLDLASLHGELREMLTRDAVAPRPLDAVAIRHTVGMADPIRRDDISPAERLDDGLPQALEDYVSEQGLSYFKVKVNGDLLADLNRLREITSVLDDGCRGDYTITLDGNEQYGDLGEFLQLLRRIREEAAL</sequence>
<dbReference type="EMBL" id="UINC01116090">
    <property type="protein sequence ID" value="SVC87591.1"/>
    <property type="molecule type" value="Genomic_DNA"/>
</dbReference>
<dbReference type="SUPFAM" id="SSF51604">
    <property type="entry name" value="Enolase C-terminal domain-like"/>
    <property type="match status" value="1"/>
</dbReference>
<name>A0A382QTE7_9ZZZZ</name>
<proteinExistence type="predicted"/>